<feature type="chain" id="PRO_5020888109" description="Tetratricopeptide repeat protein" evidence="2">
    <location>
        <begin position="20"/>
        <end position="306"/>
    </location>
</feature>
<feature type="compositionally biased region" description="Basic and acidic residues" evidence="1">
    <location>
        <begin position="112"/>
        <end position="126"/>
    </location>
</feature>
<evidence type="ECO:0000256" key="2">
    <source>
        <dbReference type="SAM" id="SignalP"/>
    </source>
</evidence>
<dbReference type="OrthoDB" id="7426733at2"/>
<organism evidence="3 4">
    <name type="scientific">Pelagerythrobacter rhizovicinus</name>
    <dbReference type="NCBI Taxonomy" id="2268576"/>
    <lineage>
        <taxon>Bacteria</taxon>
        <taxon>Pseudomonadati</taxon>
        <taxon>Pseudomonadota</taxon>
        <taxon>Alphaproteobacteria</taxon>
        <taxon>Sphingomonadales</taxon>
        <taxon>Erythrobacteraceae</taxon>
        <taxon>Pelagerythrobacter</taxon>
    </lineage>
</organism>
<keyword evidence="2" id="KW-0732">Signal</keyword>
<dbReference type="EMBL" id="SDPV01000001">
    <property type="protein sequence ID" value="RXZ65824.1"/>
    <property type="molecule type" value="Genomic_DNA"/>
</dbReference>
<keyword evidence="4" id="KW-1185">Reference proteome</keyword>
<feature type="signal peptide" evidence="2">
    <location>
        <begin position="1"/>
        <end position="19"/>
    </location>
</feature>
<proteinExistence type="predicted"/>
<sequence length="306" mass="32945">MRIHLLAIAALAFAAPAGAEVLEISWGRAAPAAEVASMHGLAVAEFGGTDGARLAAEIERRLAEARDARGRPYYELFALNASGAVGNVEAVIEGNASVNVEERRTQQRRRYCKDSDKPRTDCDNKDKNERQVTCRTRIVSLAGDMRIARESDGRVIYRRSVPKHEEATWCPGDAAPGSSEEAVDRLIAAAAGDYASDLRPHWQRGQIRVLESRKGLSDEQGEGFKAALRATKSSGEAACRIFEQLVLEAPAQRSLMFNTALCAEMRGDYGAALAGFRAMGGDAQAAAAAERVRATLEAIAAEEERG</sequence>
<feature type="region of interest" description="Disordered" evidence="1">
    <location>
        <begin position="104"/>
        <end position="126"/>
    </location>
</feature>
<accession>A0A4Q2KKL5</accession>
<reference evidence="3 4" key="1">
    <citation type="submission" date="2019-01" db="EMBL/GenBank/DDBJ databases">
        <title>Altererythrobacter rhizovicinus sp. nov., isolated from the rhizosphere soil of Haloxylon ammodendron.</title>
        <authorList>
            <person name="Li H.-P."/>
            <person name="Gou J.-Y."/>
            <person name="Yao D."/>
            <person name="Han Q.-Q."/>
            <person name="Shao K.-Z."/>
            <person name="Zhao Q."/>
            <person name="Zhang J.-L."/>
        </authorList>
    </citation>
    <scope>NUCLEOTIDE SEQUENCE [LARGE SCALE GENOMIC DNA]</scope>
    <source>
        <strain evidence="3 4">AY-3R</strain>
    </source>
</reference>
<evidence type="ECO:0000313" key="4">
    <source>
        <dbReference type="Proteomes" id="UP000293623"/>
    </source>
</evidence>
<comment type="caution">
    <text evidence="3">The sequence shown here is derived from an EMBL/GenBank/DDBJ whole genome shotgun (WGS) entry which is preliminary data.</text>
</comment>
<dbReference type="RefSeq" id="WP_129523301.1">
    <property type="nucleotide sequence ID" value="NZ_SDPV01000001.1"/>
</dbReference>
<evidence type="ECO:0000256" key="1">
    <source>
        <dbReference type="SAM" id="MobiDB-lite"/>
    </source>
</evidence>
<evidence type="ECO:0000313" key="3">
    <source>
        <dbReference type="EMBL" id="RXZ65824.1"/>
    </source>
</evidence>
<gene>
    <name evidence="3" type="ORF">ETX26_03595</name>
</gene>
<protein>
    <recommendedName>
        <fullName evidence="5">Tetratricopeptide repeat protein</fullName>
    </recommendedName>
</protein>
<dbReference type="Proteomes" id="UP000293623">
    <property type="component" value="Unassembled WGS sequence"/>
</dbReference>
<dbReference type="AlphaFoldDB" id="A0A4Q2KKL5"/>
<evidence type="ECO:0008006" key="5">
    <source>
        <dbReference type="Google" id="ProtNLM"/>
    </source>
</evidence>
<name>A0A4Q2KKL5_9SPHN</name>